<organism evidence="11 12">
    <name type="scientific">Sitophilus oryzae</name>
    <name type="common">Rice weevil</name>
    <name type="synonym">Curculio oryzae</name>
    <dbReference type="NCBI Taxonomy" id="7048"/>
    <lineage>
        <taxon>Eukaryota</taxon>
        <taxon>Metazoa</taxon>
        <taxon>Ecdysozoa</taxon>
        <taxon>Arthropoda</taxon>
        <taxon>Hexapoda</taxon>
        <taxon>Insecta</taxon>
        <taxon>Pterygota</taxon>
        <taxon>Neoptera</taxon>
        <taxon>Endopterygota</taxon>
        <taxon>Coleoptera</taxon>
        <taxon>Polyphaga</taxon>
        <taxon>Cucujiformia</taxon>
        <taxon>Curculionidae</taxon>
        <taxon>Dryophthorinae</taxon>
        <taxon>Sitophilus</taxon>
    </lineage>
</organism>
<feature type="chain" id="PRO_5027166584" description="Phosphatidylinositol-glycan biosynthesis class X protein" evidence="10">
    <location>
        <begin position="20"/>
        <end position="250"/>
    </location>
</feature>
<comment type="pathway">
    <text evidence="2 10">Glycolipid biosynthesis; glycosylphosphatidylinositol-anchor biosynthesis.</text>
</comment>
<evidence type="ECO:0000256" key="3">
    <source>
        <dbReference type="ARBA" id="ARBA00010345"/>
    </source>
</evidence>
<name>A0A6J2XJT8_SITOR</name>
<proteinExistence type="inferred from homology"/>
<evidence type="ECO:0000256" key="1">
    <source>
        <dbReference type="ARBA" id="ARBA00004389"/>
    </source>
</evidence>
<dbReference type="PANTHER" id="PTHR28650">
    <property type="entry name" value="PHOSPHATIDYLINOSITOL-GLYCAN BIOSYNTHESIS CLASS X PROTEIN"/>
    <property type="match status" value="1"/>
</dbReference>
<dbReference type="SMART" id="SM00780">
    <property type="entry name" value="PIG-X"/>
    <property type="match status" value="1"/>
</dbReference>
<evidence type="ECO:0000256" key="9">
    <source>
        <dbReference type="ARBA" id="ARBA00023180"/>
    </source>
</evidence>
<protein>
    <recommendedName>
        <fullName evidence="10">Phosphatidylinositol-glycan biosynthesis class X protein</fullName>
    </recommendedName>
</protein>
<comment type="similarity">
    <text evidence="3 10">Belongs to the PIGX family.</text>
</comment>
<keyword evidence="5 10" id="KW-0812">Transmembrane</keyword>
<gene>
    <name evidence="12" type="primary">LOC115879209</name>
</gene>
<evidence type="ECO:0000256" key="7">
    <source>
        <dbReference type="ARBA" id="ARBA00022989"/>
    </source>
</evidence>
<evidence type="ECO:0000256" key="8">
    <source>
        <dbReference type="ARBA" id="ARBA00023136"/>
    </source>
</evidence>
<feature type="transmembrane region" description="Helical" evidence="10">
    <location>
        <begin position="207"/>
        <end position="229"/>
    </location>
</feature>
<dbReference type="GO" id="GO:0006506">
    <property type="term" value="P:GPI anchor biosynthetic process"/>
    <property type="evidence" value="ECO:0007669"/>
    <property type="project" value="UniProtKB-UniPathway"/>
</dbReference>
<keyword evidence="8 10" id="KW-0472">Membrane</keyword>
<keyword evidence="4 10" id="KW-0337">GPI-anchor biosynthesis</keyword>
<dbReference type="KEGG" id="soy:115879209"/>
<evidence type="ECO:0000256" key="5">
    <source>
        <dbReference type="ARBA" id="ARBA00022692"/>
    </source>
</evidence>
<dbReference type="InParanoid" id="A0A6J2XJT8"/>
<comment type="function">
    <text evidence="10">Stabilizing subunit of the glycosylphosphatidylinositol-mannosyltransferase I complex which catalyzes the transfer of the first mannose, via an alpha-1,4 bond from a dolichol-phosphate-mannose (Dol-P-Man) to the glucosaminyl acyl phosphatidylinositol (GlcN-(acyl)PI) intermediate to generate alpha-D-Man-(1-&gt;4)-alpha-D-GlcN-(1-&gt;6)-(1-radyl,2-acyl-sn-glycero-3-phospho)-2-acyl-inositol and participates in the sixth step of the glycosylphosphatidylinositol-anchor biosynthesis. Probably acts by stabilizing the mannosyltransferase PIGM.</text>
</comment>
<evidence type="ECO:0000256" key="6">
    <source>
        <dbReference type="ARBA" id="ARBA00022824"/>
    </source>
</evidence>
<evidence type="ECO:0000313" key="12">
    <source>
        <dbReference type="RefSeq" id="XP_030751763.1"/>
    </source>
</evidence>
<dbReference type="OrthoDB" id="5546453at2759"/>
<keyword evidence="6 10" id="KW-0256">Endoplasmic reticulum</keyword>
<dbReference type="UniPathway" id="UPA00196"/>
<reference evidence="12" key="1">
    <citation type="submission" date="2025-08" db="UniProtKB">
        <authorList>
            <consortium name="RefSeq"/>
        </authorList>
    </citation>
    <scope>IDENTIFICATION</scope>
    <source>
        <tissue evidence="12">Gonads</tissue>
    </source>
</reference>
<feature type="signal peptide" evidence="10">
    <location>
        <begin position="1"/>
        <end position="19"/>
    </location>
</feature>
<sequence length="250" mass="29045">MLDIFKFLLLLINFSFILGEKCINLDINIIQNIEKQGFHRNMVWLIDSHIPDEKLWTEASCKVALMLDIPVEMYVDPDQMNDFHRIGKLEVFIDGKVNIETVAHQSTTHRVFIYLNKFILNSKHIETLPIHLRYQKSHLGGYGKVPLSKVNFLVNCVEHKVCGNYQEIRAPKKRQDVDSVIPWQNITYKGHFDVLELSVPIGNLEHYPFVVIITYLVGCAGCIYILSILTNTKNKIYNFSIYFSLKLIFI</sequence>
<keyword evidence="7 10" id="KW-1133">Transmembrane helix</keyword>
<accession>A0A6J2XJT8</accession>
<dbReference type="PANTHER" id="PTHR28650:SF1">
    <property type="entry name" value="PHOSPHATIDYLINOSITOL-GLYCAN BIOSYNTHESIS CLASS X PROTEIN"/>
    <property type="match status" value="1"/>
</dbReference>
<dbReference type="InterPro" id="IPR040039">
    <property type="entry name" value="PIGX"/>
</dbReference>
<evidence type="ECO:0000256" key="4">
    <source>
        <dbReference type="ARBA" id="ARBA00022502"/>
    </source>
</evidence>
<dbReference type="AlphaFoldDB" id="A0A6J2XJT8"/>
<keyword evidence="9" id="KW-0325">Glycoprotein</keyword>
<dbReference type="Pfam" id="PF08320">
    <property type="entry name" value="PIG-X"/>
    <property type="match status" value="1"/>
</dbReference>
<comment type="subcellular location">
    <subcellularLocation>
        <location evidence="1 10">Endoplasmic reticulum membrane</location>
        <topology evidence="1 10">Single-pass membrane protein</topology>
    </subcellularLocation>
</comment>
<evidence type="ECO:0000313" key="11">
    <source>
        <dbReference type="Proteomes" id="UP000504635"/>
    </source>
</evidence>
<keyword evidence="11" id="KW-1185">Reference proteome</keyword>
<dbReference type="InterPro" id="IPR013233">
    <property type="entry name" value="PIG-X/PBN1"/>
</dbReference>
<dbReference type="RefSeq" id="XP_030751763.1">
    <property type="nucleotide sequence ID" value="XM_030895903.1"/>
</dbReference>
<dbReference type="Proteomes" id="UP000504635">
    <property type="component" value="Unplaced"/>
</dbReference>
<dbReference type="GO" id="GO:0005789">
    <property type="term" value="C:endoplasmic reticulum membrane"/>
    <property type="evidence" value="ECO:0007669"/>
    <property type="project" value="UniProtKB-SubCell"/>
</dbReference>
<evidence type="ECO:0000256" key="2">
    <source>
        <dbReference type="ARBA" id="ARBA00004687"/>
    </source>
</evidence>
<dbReference type="GeneID" id="115879209"/>
<evidence type="ECO:0000256" key="10">
    <source>
        <dbReference type="RuleBase" id="RU366056"/>
    </source>
</evidence>
<keyword evidence="10" id="KW-0732">Signal</keyword>
<dbReference type="FunCoup" id="A0A6J2XJT8">
    <property type="interactions" value="30"/>
</dbReference>